<dbReference type="InterPro" id="IPR002698">
    <property type="entry name" value="FTHF_cligase"/>
</dbReference>
<name>A0A674ND70_TAKRU</name>
<dbReference type="GO" id="GO:0003723">
    <property type="term" value="F:RNA binding"/>
    <property type="evidence" value="ECO:0007669"/>
    <property type="project" value="UniProtKB-KW"/>
</dbReference>
<dbReference type="InParanoid" id="A0A674ND70"/>
<dbReference type="PANTHER" id="PTHR13017:SF0">
    <property type="entry name" value="METHENYLTETRAHYDROFOLATE SYNTHASE DOMAIN-CONTAINING PROTEIN"/>
    <property type="match status" value="1"/>
</dbReference>
<dbReference type="FunFam" id="3.40.50.10420:FF:000001">
    <property type="entry name" value="Methenyltetrahydrofolate synthase domain-containing protein"/>
    <property type="match status" value="1"/>
</dbReference>
<evidence type="ECO:0000256" key="3">
    <source>
        <dbReference type="SAM" id="MobiDB-lite"/>
    </source>
</evidence>
<reference evidence="4" key="2">
    <citation type="submission" date="2025-08" db="UniProtKB">
        <authorList>
            <consortium name="Ensembl"/>
        </authorList>
    </citation>
    <scope>IDENTIFICATION</scope>
</reference>
<sequence>MACLKCAMAPVIIINPGTSKWDIREKVWAYIESKNLANYPRPVFNRIPNFKGAFTACSRVSELDVFTRAAEVKVDPDKPLEGARLAVLQVALWRKTTHPVSQHIMSYFQLSTGNSICLVYLTILVSHLFFTTRSSQAGKTLLVPTPRLRTGLFNKIIPPQGANKQQLHICASSQGVKLFSVPIELDAKLKVDLVVVGSVAVSEKGLRIGKGEGFADMEYGMMASMGALSDSTVVVTIVHDCQILDIPEELIESHDLTVDYILTPTRVIKTNCQRPKPQGIIWRKLSKEKLEKIPILRRLRAFEEKTLKDVSLGPTPIPAAPSLQTGSSMAGQKTTDRPEGESTEGARAQLGQKDRRQKRGWQRRGNRQKQGPEEGGQGHRQKQGPEEGGQGHRQKQGPEEGGRGHRQKQGPEEGGQSNRQKQGSEEGGQGNRQKQGSEEGGQGNRQKQGSEEGGQGNRQKQGSEEGGQGNRQKQGSEEGGRGHRQKQGPEEGGQSNRQKQGPEEGGQSNRQKQGPEEGGQSNRQKQGPEEGGQSYRQKQGSEEGGRGHRQKQGPKEGGQGNRQKQGSEEGGQSYRQKQGPEEGGQSYRQKQGPEEGGQSNRQKQGPEEGGQGHRQKQGPEEGGQGHRQKQGPEEGGQGNRQKQGPEEGGQGNRQKQGSEEGGQSYRQKQGPEEGGQSYRQKQGPEEGGQSNRQKQGPEEGGQGHRQKQGPEEGGQGHRQKQGPEEGGQGHRQKQGPEEGGSEAVPLGATTVCLMALPSGLRVSELKRLLREQDAAPLKLTWLGAQQEAQLDYSNCQAAQRVLKVLQGLSLQAELSKGPQGEECSGWSH</sequence>
<feature type="compositionally biased region" description="Polar residues" evidence="3">
    <location>
        <begin position="322"/>
        <end position="333"/>
    </location>
</feature>
<protein>
    <recommendedName>
        <fullName evidence="1">Methenyltetrahydrofolate synthase domain-containing protein</fullName>
    </recommendedName>
</protein>
<dbReference type="SUPFAM" id="SSF100950">
    <property type="entry name" value="NagB/RpiA/CoA transferase-like"/>
    <property type="match status" value="1"/>
</dbReference>
<dbReference type="Proteomes" id="UP000005226">
    <property type="component" value="Chromosome 13"/>
</dbReference>
<dbReference type="GeneTree" id="ENSGT00390000011730"/>
<dbReference type="InterPro" id="IPR037171">
    <property type="entry name" value="NagB/RpiA_transferase-like"/>
</dbReference>
<dbReference type="GO" id="GO:0005737">
    <property type="term" value="C:cytoplasm"/>
    <property type="evidence" value="ECO:0007669"/>
    <property type="project" value="TreeGrafter"/>
</dbReference>
<dbReference type="PANTHER" id="PTHR13017">
    <property type="entry name" value="5-FORMYLTETRAHYDROFOLATE CYCLO-LIGASE-RELATED"/>
    <property type="match status" value="1"/>
</dbReference>
<dbReference type="Ensembl" id="ENSTRUT00000086994.1">
    <property type="protein sequence ID" value="ENSTRUP00000071690.1"/>
    <property type="gene ID" value="ENSTRUG00000025457.2"/>
</dbReference>
<reference evidence="4 5" key="1">
    <citation type="journal article" date="2011" name="Genome Biol. Evol.">
        <title>Integration of the genetic map and genome assembly of fugu facilitates insights into distinct features of genome evolution in teleosts and mammals.</title>
        <authorList>
            <person name="Kai W."/>
            <person name="Kikuchi K."/>
            <person name="Tohari S."/>
            <person name="Chew A.K."/>
            <person name="Tay A."/>
            <person name="Fujiwara A."/>
            <person name="Hosoya S."/>
            <person name="Suetake H."/>
            <person name="Naruse K."/>
            <person name="Brenner S."/>
            <person name="Suzuki Y."/>
            <person name="Venkatesh B."/>
        </authorList>
    </citation>
    <scope>NUCLEOTIDE SEQUENCE [LARGE SCALE GENOMIC DNA]</scope>
</reference>
<feature type="region of interest" description="Disordered" evidence="3">
    <location>
        <begin position="310"/>
        <end position="745"/>
    </location>
</feature>
<proteinExistence type="predicted"/>
<accession>A0A674ND70</accession>
<evidence type="ECO:0000256" key="2">
    <source>
        <dbReference type="ARBA" id="ARBA00022884"/>
    </source>
</evidence>
<dbReference type="OMA" id="MSILIMT"/>
<reference evidence="4" key="3">
    <citation type="submission" date="2025-09" db="UniProtKB">
        <authorList>
            <consortium name="Ensembl"/>
        </authorList>
    </citation>
    <scope>IDENTIFICATION</scope>
</reference>
<gene>
    <name evidence="4" type="primary">mthfsd</name>
</gene>
<evidence type="ECO:0000313" key="4">
    <source>
        <dbReference type="Ensembl" id="ENSTRUP00000071690.1"/>
    </source>
</evidence>
<dbReference type="Pfam" id="PF01812">
    <property type="entry name" value="5-FTHF_cyc-lig"/>
    <property type="match status" value="1"/>
</dbReference>
<evidence type="ECO:0000256" key="1">
    <source>
        <dbReference type="ARBA" id="ARBA00015518"/>
    </source>
</evidence>
<keyword evidence="2" id="KW-0694">RNA-binding</keyword>
<dbReference type="Gene3D" id="3.40.50.10420">
    <property type="entry name" value="NagB/RpiA/CoA transferase-like"/>
    <property type="match status" value="1"/>
</dbReference>
<dbReference type="InterPro" id="IPR024185">
    <property type="entry name" value="FTHF_cligase-like_sf"/>
</dbReference>
<organism evidence="4 5">
    <name type="scientific">Takifugu rubripes</name>
    <name type="common">Japanese pufferfish</name>
    <name type="synonym">Fugu rubripes</name>
    <dbReference type="NCBI Taxonomy" id="31033"/>
    <lineage>
        <taxon>Eukaryota</taxon>
        <taxon>Metazoa</taxon>
        <taxon>Chordata</taxon>
        <taxon>Craniata</taxon>
        <taxon>Vertebrata</taxon>
        <taxon>Euteleostomi</taxon>
        <taxon>Actinopterygii</taxon>
        <taxon>Neopterygii</taxon>
        <taxon>Teleostei</taxon>
        <taxon>Neoteleostei</taxon>
        <taxon>Acanthomorphata</taxon>
        <taxon>Eupercaria</taxon>
        <taxon>Tetraodontiformes</taxon>
        <taxon>Tetradontoidea</taxon>
        <taxon>Tetraodontidae</taxon>
        <taxon>Takifugu</taxon>
    </lineage>
</organism>
<dbReference type="AlphaFoldDB" id="A0A674ND70"/>
<keyword evidence="5" id="KW-1185">Reference proteome</keyword>
<evidence type="ECO:0000313" key="5">
    <source>
        <dbReference type="Proteomes" id="UP000005226"/>
    </source>
</evidence>
<dbReference type="FunCoup" id="A0A674ND70">
    <property type="interactions" value="202"/>
</dbReference>
<feature type="compositionally biased region" description="Basic residues" evidence="3">
    <location>
        <begin position="355"/>
        <end position="367"/>
    </location>
</feature>